<name>A0A5B9QE17_9BACT</name>
<dbReference type="InterPro" id="IPR022655">
    <property type="entry name" value="DUF1553"/>
</dbReference>
<dbReference type="Pfam" id="PF07583">
    <property type="entry name" value="PSCyt2"/>
    <property type="match status" value="1"/>
</dbReference>
<feature type="domain" description="Cytochrome C Planctomycete-type" evidence="3">
    <location>
        <begin position="65"/>
        <end position="123"/>
    </location>
</feature>
<dbReference type="EMBL" id="CP042913">
    <property type="protein sequence ID" value="QEG35752.1"/>
    <property type="molecule type" value="Genomic_DNA"/>
</dbReference>
<reference evidence="4 5" key="1">
    <citation type="submission" date="2019-08" db="EMBL/GenBank/DDBJ databases">
        <title>Deep-cultivation of Planctomycetes and their phenomic and genomic characterization uncovers novel biology.</title>
        <authorList>
            <person name="Wiegand S."/>
            <person name="Jogler M."/>
            <person name="Boedeker C."/>
            <person name="Pinto D."/>
            <person name="Vollmers J."/>
            <person name="Rivas-Marin E."/>
            <person name="Kohn T."/>
            <person name="Peeters S.H."/>
            <person name="Heuer A."/>
            <person name="Rast P."/>
            <person name="Oberbeckmann S."/>
            <person name="Bunk B."/>
            <person name="Jeske O."/>
            <person name="Meyerdierks A."/>
            <person name="Storesund J.E."/>
            <person name="Kallscheuer N."/>
            <person name="Luecker S."/>
            <person name="Lage O.M."/>
            <person name="Pohl T."/>
            <person name="Merkel B.J."/>
            <person name="Hornburger P."/>
            <person name="Mueller R.-W."/>
            <person name="Bruemmer F."/>
            <person name="Labrenz M."/>
            <person name="Spormann A.M."/>
            <person name="Op den Camp H."/>
            <person name="Overmann J."/>
            <person name="Amann R."/>
            <person name="Jetten M.S.M."/>
            <person name="Mascher T."/>
            <person name="Medema M.H."/>
            <person name="Devos D.P."/>
            <person name="Kaster A.-K."/>
            <person name="Ovreas L."/>
            <person name="Rohde M."/>
            <person name="Galperin M.Y."/>
            <person name="Jogler C."/>
        </authorList>
    </citation>
    <scope>NUCLEOTIDE SEQUENCE [LARGE SCALE GENOMIC DNA]</scope>
    <source>
        <strain evidence="4 5">Pr1d</strain>
    </source>
</reference>
<feature type="domain" description="DUF1549" evidence="1">
    <location>
        <begin position="173"/>
        <end position="379"/>
    </location>
</feature>
<dbReference type="Pfam" id="PF07587">
    <property type="entry name" value="PSD1"/>
    <property type="match status" value="1"/>
</dbReference>
<dbReference type="InterPro" id="IPR011429">
    <property type="entry name" value="Cyt_c_Planctomycete-type"/>
</dbReference>
<dbReference type="SUPFAM" id="SSF46626">
    <property type="entry name" value="Cytochrome c"/>
    <property type="match status" value="1"/>
</dbReference>
<dbReference type="GO" id="GO:0020037">
    <property type="term" value="F:heme binding"/>
    <property type="evidence" value="ECO:0007669"/>
    <property type="project" value="InterPro"/>
</dbReference>
<proteinExistence type="predicted"/>
<dbReference type="KEGG" id="bgok:Pr1d_30580"/>
<evidence type="ECO:0000259" key="2">
    <source>
        <dbReference type="Pfam" id="PF07587"/>
    </source>
</evidence>
<dbReference type="PANTHER" id="PTHR35889">
    <property type="entry name" value="CYCLOINULO-OLIGOSACCHARIDE FRUCTANOTRANSFERASE-RELATED"/>
    <property type="match status" value="1"/>
</dbReference>
<dbReference type="GO" id="GO:0009055">
    <property type="term" value="F:electron transfer activity"/>
    <property type="evidence" value="ECO:0007669"/>
    <property type="project" value="InterPro"/>
</dbReference>
<feature type="domain" description="DUF1553" evidence="2">
    <location>
        <begin position="739"/>
        <end position="998"/>
    </location>
</feature>
<dbReference type="Gene3D" id="1.10.760.10">
    <property type="entry name" value="Cytochrome c-like domain"/>
    <property type="match status" value="1"/>
</dbReference>
<evidence type="ECO:0000313" key="4">
    <source>
        <dbReference type="EMBL" id="QEG35752.1"/>
    </source>
</evidence>
<organism evidence="4 5">
    <name type="scientific">Bythopirellula goksoeyrii</name>
    <dbReference type="NCBI Taxonomy" id="1400387"/>
    <lineage>
        <taxon>Bacteria</taxon>
        <taxon>Pseudomonadati</taxon>
        <taxon>Planctomycetota</taxon>
        <taxon>Planctomycetia</taxon>
        <taxon>Pirellulales</taxon>
        <taxon>Lacipirellulaceae</taxon>
        <taxon>Bythopirellula</taxon>
    </lineage>
</organism>
<evidence type="ECO:0000259" key="1">
    <source>
        <dbReference type="Pfam" id="PF07583"/>
    </source>
</evidence>
<evidence type="ECO:0000259" key="3">
    <source>
        <dbReference type="Pfam" id="PF07635"/>
    </source>
</evidence>
<dbReference type="RefSeq" id="WP_238476508.1">
    <property type="nucleotide sequence ID" value="NZ_CP042913.1"/>
</dbReference>
<protein>
    <submittedName>
        <fullName evidence="4">Planctomycete cytochrome C</fullName>
    </submittedName>
</protein>
<dbReference type="InterPro" id="IPR011444">
    <property type="entry name" value="DUF1549"/>
</dbReference>
<dbReference type="Proteomes" id="UP000323917">
    <property type="component" value="Chromosome"/>
</dbReference>
<dbReference type="Pfam" id="PF07635">
    <property type="entry name" value="PSCyt1"/>
    <property type="match status" value="1"/>
</dbReference>
<sequence length="1055" mass="118977">MKDCCRQHELGSRATHGRQAFPPTLSSWFVIVVMLLFCFTAKKVESAEATVNFSKDIRPILSDNCFHCHGPDPSHREADLRLDIWDSDDDYAASGVIVAGEPEESELISRIYSDDTGIQMPPIDSGKTLSDEQKALITAWIEQGARYEKHWAFVAPTRPQIPAVRNENWVSNPIDSFVMARLESDGLQPSPQATPLALLRRSSLDLIGLTPTIEEIEEFESLSADEAYEKTVNRLLVSPHFGEKWAREWLDAARYADSDGYEKDLPRNVWMYRNWVIDALNNDMPYDEFLVEQIAGDLLTDPTQDELIATGFMRNSMTNREGGIDPEEFRMEAMFDRMDAIGKSVLGLTVQCAQCHTHKYDPITHTDYYRMFAFINNCDEAENTVYTEEQRLQRQQILREIEEIERDLQRGAPDWKQQMSQWEKSLVDQVDNWTIVRPDIDGSGGQKHYLLEDGSILAQGYAPPMLSSTFKVDTEQPNITAIRLELLNDPNLPRGGPGRSSLGLCALSELKAVVAPISNPQKKNDLKFVSATADVNPARQVLKRTTDDESKPDRFIGPVELAVDEDETTAWGIDIGPGRSNVPREAVFVLEKPIKSSKPLQLSITLVQSHGGKKITSARTNNLGRFRLSVSSARSPRANPIPPSIREILQIPVRQRTPAQVALVFSYWRTTIPAWQVANQRIEAFWKQHPQGTSQLVLHEREQPRKTCRLDRGSFLSPAEEVSPGVPEFLHPLESTSPNRLDFARWLADRRSPTTARALVNRIWQSYFGSGLVETSGDFGLQGDAPTHPALLDWLAVELMDNNWSQKHIHRLIVTSSTYRQQSIVTDQLLEIDPSNRLLARGPRNRLDAELVRDVALTASGLLNRTIGGPSVFPPAPDFLFVPPASYEPKSWPFTAGNQQFRRSLYVFRFRSVPHPVMETFDAPSGNVSCVRRSRSNTPLQALTTLNEPLFLECARGLAEKTLSLESNSDKERLTYAFRRCLTRSPSDEELAVLLDFLDRQTLRFSNTNSGNNHLVATEFGVPSNSRRSELQPKELPWIAVARVLLNLDETVTNE</sequence>
<dbReference type="InterPro" id="IPR036909">
    <property type="entry name" value="Cyt_c-like_dom_sf"/>
</dbReference>
<dbReference type="AlphaFoldDB" id="A0A5B9QE17"/>
<keyword evidence="5" id="KW-1185">Reference proteome</keyword>
<evidence type="ECO:0000313" key="5">
    <source>
        <dbReference type="Proteomes" id="UP000323917"/>
    </source>
</evidence>
<gene>
    <name evidence="4" type="ORF">Pr1d_30580</name>
</gene>
<accession>A0A5B9QE17</accession>
<dbReference type="PANTHER" id="PTHR35889:SF3">
    <property type="entry name" value="F-BOX DOMAIN-CONTAINING PROTEIN"/>
    <property type="match status" value="1"/>
</dbReference>